<reference evidence="2 3" key="1">
    <citation type="submission" date="2015-12" db="EMBL/GenBank/DDBJ databases">
        <title>The genome of Folsomia candida.</title>
        <authorList>
            <person name="Faddeeva A."/>
            <person name="Derks M.F."/>
            <person name="Anvar Y."/>
            <person name="Smit S."/>
            <person name="Van Straalen N."/>
            <person name="Roelofs D."/>
        </authorList>
    </citation>
    <scope>NUCLEOTIDE SEQUENCE [LARGE SCALE GENOMIC DNA]</scope>
    <source>
        <strain evidence="2 3">VU population</strain>
        <tissue evidence="2">Whole body</tissue>
    </source>
</reference>
<feature type="compositionally biased region" description="Basic residues" evidence="1">
    <location>
        <begin position="20"/>
        <end position="31"/>
    </location>
</feature>
<gene>
    <name evidence="2" type="ORF">Fcan01_19769</name>
</gene>
<feature type="region of interest" description="Disordered" evidence="1">
    <location>
        <begin position="1"/>
        <end position="31"/>
    </location>
</feature>
<accession>A0A226DL78</accession>
<organism evidence="2 3">
    <name type="scientific">Folsomia candida</name>
    <name type="common">Springtail</name>
    <dbReference type="NCBI Taxonomy" id="158441"/>
    <lineage>
        <taxon>Eukaryota</taxon>
        <taxon>Metazoa</taxon>
        <taxon>Ecdysozoa</taxon>
        <taxon>Arthropoda</taxon>
        <taxon>Hexapoda</taxon>
        <taxon>Collembola</taxon>
        <taxon>Entomobryomorpha</taxon>
        <taxon>Isotomoidea</taxon>
        <taxon>Isotomidae</taxon>
        <taxon>Proisotominae</taxon>
        <taxon>Folsomia</taxon>
    </lineage>
</organism>
<name>A0A226DL78_FOLCA</name>
<dbReference type="EMBL" id="LNIX01000017">
    <property type="protein sequence ID" value="OXA45594.1"/>
    <property type="molecule type" value="Genomic_DNA"/>
</dbReference>
<keyword evidence="3" id="KW-1185">Reference proteome</keyword>
<dbReference type="AlphaFoldDB" id="A0A226DL78"/>
<proteinExistence type="predicted"/>
<evidence type="ECO:0000256" key="1">
    <source>
        <dbReference type="SAM" id="MobiDB-lite"/>
    </source>
</evidence>
<sequence length="156" mass="17013">MGKSKDKESKKGKVQMVTKSVRKSHARKAKKGGVLKVKDVVNKQRGEVIEADEALKAESIVGLGEEEGGEVEVEDDGRASGIDMAAKHEAILDEINDLIAEHTKSFDEDEMKAFRRLYAIDVLCSLIPPGAENLALLFKTLATVIERLDAAALRPN</sequence>
<evidence type="ECO:0000313" key="2">
    <source>
        <dbReference type="EMBL" id="OXA45594.1"/>
    </source>
</evidence>
<comment type="caution">
    <text evidence="2">The sequence shown here is derived from an EMBL/GenBank/DDBJ whole genome shotgun (WGS) entry which is preliminary data.</text>
</comment>
<feature type="compositionally biased region" description="Basic and acidic residues" evidence="1">
    <location>
        <begin position="1"/>
        <end position="11"/>
    </location>
</feature>
<dbReference type="Proteomes" id="UP000198287">
    <property type="component" value="Unassembled WGS sequence"/>
</dbReference>
<evidence type="ECO:0000313" key="3">
    <source>
        <dbReference type="Proteomes" id="UP000198287"/>
    </source>
</evidence>
<protein>
    <submittedName>
        <fullName evidence="2">Uncharacterized protein</fullName>
    </submittedName>
</protein>